<dbReference type="InterPro" id="IPR004090">
    <property type="entry name" value="Chemotax_Me-accpt_rcpt"/>
</dbReference>
<dbReference type="InterPro" id="IPR004089">
    <property type="entry name" value="MCPsignal_dom"/>
</dbReference>
<organism evidence="5 6">
    <name type="scientific">Pectinatus brassicae</name>
    <dbReference type="NCBI Taxonomy" id="862415"/>
    <lineage>
        <taxon>Bacteria</taxon>
        <taxon>Bacillati</taxon>
        <taxon>Bacillota</taxon>
        <taxon>Negativicutes</taxon>
        <taxon>Selenomonadales</taxon>
        <taxon>Selenomonadaceae</taxon>
        <taxon>Pectinatus</taxon>
    </lineage>
</organism>
<evidence type="ECO:0000313" key="5">
    <source>
        <dbReference type="EMBL" id="MBB5335424.1"/>
    </source>
</evidence>
<accession>A0A840URG6</accession>
<dbReference type="PANTHER" id="PTHR32089">
    <property type="entry name" value="METHYL-ACCEPTING CHEMOTAXIS PROTEIN MCPB"/>
    <property type="match status" value="1"/>
</dbReference>
<gene>
    <name evidence="5" type="ORF">HNR32_000545</name>
</gene>
<evidence type="ECO:0000256" key="1">
    <source>
        <dbReference type="ARBA" id="ARBA00023224"/>
    </source>
</evidence>
<dbReference type="Gene3D" id="1.10.287.950">
    <property type="entry name" value="Methyl-accepting chemotaxis protein"/>
    <property type="match status" value="1"/>
</dbReference>
<dbReference type="PANTHER" id="PTHR32089:SF112">
    <property type="entry name" value="LYSOZYME-LIKE PROTEIN-RELATED"/>
    <property type="match status" value="1"/>
</dbReference>
<dbReference type="GO" id="GO:0007165">
    <property type="term" value="P:signal transduction"/>
    <property type="evidence" value="ECO:0007669"/>
    <property type="project" value="UniProtKB-KW"/>
</dbReference>
<dbReference type="SUPFAM" id="SSF58104">
    <property type="entry name" value="Methyl-accepting chemotaxis protein (MCP) signaling domain"/>
    <property type="match status" value="1"/>
</dbReference>
<dbReference type="RefSeq" id="WP_196611145.1">
    <property type="nucleotide sequence ID" value="NZ_JACHFH010000004.1"/>
</dbReference>
<protein>
    <submittedName>
        <fullName evidence="5">Methyl-accepting chemotaxis protein</fullName>
    </submittedName>
</protein>
<dbReference type="Proteomes" id="UP000559117">
    <property type="component" value="Unassembled WGS sequence"/>
</dbReference>
<evidence type="ECO:0000256" key="3">
    <source>
        <dbReference type="PROSITE-ProRule" id="PRU00284"/>
    </source>
</evidence>
<dbReference type="SMART" id="SM00283">
    <property type="entry name" value="MA"/>
    <property type="match status" value="1"/>
</dbReference>
<dbReference type="Pfam" id="PF00015">
    <property type="entry name" value="MCPsignal"/>
    <property type="match status" value="1"/>
</dbReference>
<name>A0A840URG6_9FIRM</name>
<dbReference type="AlphaFoldDB" id="A0A840URG6"/>
<evidence type="ECO:0000259" key="4">
    <source>
        <dbReference type="PROSITE" id="PS50111"/>
    </source>
</evidence>
<reference evidence="5 6" key="1">
    <citation type="submission" date="2020-08" db="EMBL/GenBank/DDBJ databases">
        <title>Genomic Encyclopedia of Type Strains, Phase IV (KMG-IV): sequencing the most valuable type-strain genomes for metagenomic binning, comparative biology and taxonomic classification.</title>
        <authorList>
            <person name="Goeker M."/>
        </authorList>
    </citation>
    <scope>NUCLEOTIDE SEQUENCE [LARGE SCALE GENOMIC DNA]</scope>
    <source>
        <strain evidence="5 6">DSM 24661</strain>
    </source>
</reference>
<dbReference type="GO" id="GO:0016020">
    <property type="term" value="C:membrane"/>
    <property type="evidence" value="ECO:0007669"/>
    <property type="project" value="InterPro"/>
</dbReference>
<dbReference type="EMBL" id="JACHFH010000004">
    <property type="protein sequence ID" value="MBB5335424.1"/>
    <property type="molecule type" value="Genomic_DNA"/>
</dbReference>
<proteinExistence type="inferred from homology"/>
<sequence>MAAGTSREIKVVEKASNVVDAINQKISHAAENIYYVESTADKAADFAEEGGKSIKNAVNQMEIINNKVSHSANVVVALGNQSKEIGQIVNTISDIAGQTNLLALNAAIEAARAGEQGKGFAVVADEVRKLAEQSQTAAKQIADLIAQIQMHTDSAVVAMNEGSAEVKLGTEVVDMAGRTFADIVKLVNQVSGQVREIAGAVKDITNSSEEVVNSVNEIDIISRDTAAQAETVSAVTEEQSAAMDEITSSSAALAKMAEELSEAISIFKL</sequence>
<dbReference type="PRINTS" id="PR00260">
    <property type="entry name" value="CHEMTRNSDUCR"/>
</dbReference>
<dbReference type="GO" id="GO:0006935">
    <property type="term" value="P:chemotaxis"/>
    <property type="evidence" value="ECO:0007669"/>
    <property type="project" value="InterPro"/>
</dbReference>
<evidence type="ECO:0000313" key="6">
    <source>
        <dbReference type="Proteomes" id="UP000559117"/>
    </source>
</evidence>
<comment type="similarity">
    <text evidence="2">Belongs to the methyl-accepting chemotaxis (MCP) protein family.</text>
</comment>
<evidence type="ECO:0000256" key="2">
    <source>
        <dbReference type="ARBA" id="ARBA00029447"/>
    </source>
</evidence>
<keyword evidence="6" id="KW-1185">Reference proteome</keyword>
<feature type="domain" description="Methyl-accepting transducer" evidence="4">
    <location>
        <begin position="1"/>
        <end position="219"/>
    </location>
</feature>
<dbReference type="GO" id="GO:0004888">
    <property type="term" value="F:transmembrane signaling receptor activity"/>
    <property type="evidence" value="ECO:0007669"/>
    <property type="project" value="InterPro"/>
</dbReference>
<comment type="caution">
    <text evidence="5">The sequence shown here is derived from an EMBL/GenBank/DDBJ whole genome shotgun (WGS) entry which is preliminary data.</text>
</comment>
<keyword evidence="1 3" id="KW-0807">Transducer</keyword>
<dbReference type="PROSITE" id="PS50111">
    <property type="entry name" value="CHEMOTAXIS_TRANSDUC_2"/>
    <property type="match status" value="1"/>
</dbReference>